<dbReference type="Gene3D" id="1.10.20.10">
    <property type="entry name" value="Histone, subunit A"/>
    <property type="match status" value="1"/>
</dbReference>
<dbReference type="GO" id="GO:0006882">
    <property type="term" value="P:intracellular zinc ion homeostasis"/>
    <property type="evidence" value="ECO:0007669"/>
    <property type="project" value="TreeGrafter"/>
</dbReference>
<keyword evidence="11" id="KW-0544">Nucleosome core</keyword>
<feature type="transmembrane region" description="Helical" evidence="14">
    <location>
        <begin position="662"/>
        <end position="683"/>
    </location>
</feature>
<dbReference type="PANTHER" id="PTHR16950:SF16">
    <property type="entry name" value="ZINC TRANSPORTER ZIP13"/>
    <property type="match status" value="1"/>
</dbReference>
<evidence type="ECO:0000256" key="7">
    <source>
        <dbReference type="ARBA" id="ARBA00022989"/>
    </source>
</evidence>
<dbReference type="Proteomes" id="UP001140074">
    <property type="component" value="Unassembled WGS sequence"/>
</dbReference>
<evidence type="ECO:0000256" key="8">
    <source>
        <dbReference type="ARBA" id="ARBA00023125"/>
    </source>
</evidence>
<keyword evidence="6 14" id="KW-0812">Transmembrane</keyword>
<dbReference type="PROSITE" id="PS00046">
    <property type="entry name" value="HISTONE_H2A"/>
    <property type="match status" value="1"/>
</dbReference>
<evidence type="ECO:0000256" key="3">
    <source>
        <dbReference type="ARBA" id="ARBA00004286"/>
    </source>
</evidence>
<dbReference type="CDD" id="cd00074">
    <property type="entry name" value="HFD_H2A"/>
    <property type="match status" value="1"/>
</dbReference>
<dbReference type="GO" id="GO:0005634">
    <property type="term" value="C:nucleus"/>
    <property type="evidence" value="ECO:0007669"/>
    <property type="project" value="UniProtKB-SubCell"/>
</dbReference>
<feature type="domain" description="Core Histone H2A/H2B/H3" evidence="15">
    <location>
        <begin position="18"/>
        <end position="101"/>
    </location>
</feature>
<keyword evidence="5" id="KW-0158">Chromosome</keyword>
<dbReference type="AlphaFoldDB" id="A0A9W8IM00"/>
<evidence type="ECO:0000256" key="5">
    <source>
        <dbReference type="ARBA" id="ARBA00022454"/>
    </source>
</evidence>
<dbReference type="GO" id="GO:0005385">
    <property type="term" value="F:zinc ion transmembrane transporter activity"/>
    <property type="evidence" value="ECO:0007669"/>
    <property type="project" value="TreeGrafter"/>
</dbReference>
<feature type="transmembrane region" description="Helical" evidence="14">
    <location>
        <begin position="436"/>
        <end position="454"/>
    </location>
</feature>
<keyword evidence="9 14" id="KW-0472">Membrane</keyword>
<evidence type="ECO:0000256" key="6">
    <source>
        <dbReference type="ARBA" id="ARBA00022692"/>
    </source>
</evidence>
<comment type="subcellular location">
    <subcellularLocation>
        <location evidence="3">Chromosome</location>
    </subcellularLocation>
    <subcellularLocation>
        <location evidence="2">Membrane</location>
        <topology evidence="2">Multi-pass membrane protein</topology>
    </subcellularLocation>
    <subcellularLocation>
        <location evidence="1">Nucleus</location>
    </subcellularLocation>
</comment>
<evidence type="ECO:0000256" key="2">
    <source>
        <dbReference type="ARBA" id="ARBA00004141"/>
    </source>
</evidence>
<gene>
    <name evidence="17" type="ORF">GGH94_005183</name>
</gene>
<evidence type="ECO:0000256" key="9">
    <source>
        <dbReference type="ARBA" id="ARBA00023136"/>
    </source>
</evidence>
<evidence type="ECO:0000256" key="12">
    <source>
        <dbReference type="ARBA" id="ARBA00040236"/>
    </source>
</evidence>
<feature type="region of interest" description="Disordered" evidence="13">
    <location>
        <begin position="515"/>
        <end position="577"/>
    </location>
</feature>
<proteinExistence type="inferred from homology"/>
<sequence>MPAKSVAAPGASGGKYKADAAQKRIQSRSSKAGLQFPVGRVHRYLKRHTKSATRVGAKAAVYTAAVLEYLVAEVLELSGNAARDLKSKRISPRHLQLAIRGDDELDLLVKATIAGGGVIPHIHKQLLEKVAAKLDASSDLFGRCPLFDRVVKDQMLSGLITAEEAFAELDSHNCPIIRGASITSPEQLKVAAEHSAKIEAAGGCPFLARANADAQPVGRNAAPPGQSMADECRRISDLLYTIDENDNSAATAKAAALVMDQLCSSKVPLINNCPLFQGVKARYQSNVITAQMGVGEMKANCPILSKELNPAMLFNFEEYGTHRDQHYDVAHDSHGHPAGCCCAASSSKASHKQLYKRHDAHEEPGMCLPGGKTSCNHEQMFAKSTKISGLERLLGGVFPKGNPAAASLLATFYISLFPNLVLFATPTSIPNKALRIMVSFAVGGLLGDVFLHLLPHMFAGEHGHGHGHNHHDDHDHGNQVSEHVRNTVYGCAIFVGLILFFVVDKFMRLLGSGHSHGGHSHGHGHSHSHSTGHAHKLSGGGSGELSGTESKQLKLRKRRASAKGSARALGDDNEADDEKDIEDAIAAQHKKEGKRPVKLSAYLNLIADAAHNFTDGLAMSASFYLSHAAGLSTFVAVFFHEIPHELGDFAILVQSGFSRSSALASQFFTALGAIAGTIAGIMIEEAGKGNSFNFRGLFTPGVPVFAAPLPGTESSSMLPAVIGGALSLLPSTVAGVPWSKLVIPFTAGGFIYVGTVSVMPDLLQPDEEDADAAKGRSLRPSEKQSARKGITMALVELGAMFVGLGIMAVIALSEE</sequence>
<dbReference type="EMBL" id="JANBUY010000254">
    <property type="protein sequence ID" value="KAJ2860995.1"/>
    <property type="molecule type" value="Genomic_DNA"/>
</dbReference>
<dbReference type="InterPro" id="IPR032454">
    <property type="entry name" value="Histone_H2A_C"/>
</dbReference>
<comment type="caution">
    <text evidence="17">The sequence shown here is derived from an EMBL/GenBank/DDBJ whole genome shotgun (WGS) entry which is preliminary data.</text>
</comment>
<evidence type="ECO:0000256" key="14">
    <source>
        <dbReference type="SAM" id="Phobius"/>
    </source>
</evidence>
<dbReference type="InterPro" id="IPR002119">
    <property type="entry name" value="Histone_H2A"/>
</dbReference>
<evidence type="ECO:0000259" key="16">
    <source>
        <dbReference type="Pfam" id="PF16211"/>
    </source>
</evidence>
<comment type="similarity">
    <text evidence="4">Belongs to the histone H2A family.</text>
</comment>
<dbReference type="InterPro" id="IPR009072">
    <property type="entry name" value="Histone-fold"/>
</dbReference>
<dbReference type="Pfam" id="PF16211">
    <property type="entry name" value="Histone_H2A_C"/>
    <property type="match status" value="1"/>
</dbReference>
<feature type="domain" description="Histone H2A C-terminal" evidence="16">
    <location>
        <begin position="103"/>
        <end position="133"/>
    </location>
</feature>
<dbReference type="Pfam" id="PF00125">
    <property type="entry name" value="Histone"/>
    <property type="match status" value="1"/>
</dbReference>
<dbReference type="GO" id="GO:0006338">
    <property type="term" value="P:chromatin remodeling"/>
    <property type="evidence" value="ECO:0007669"/>
    <property type="project" value="UniProtKB-ARBA"/>
</dbReference>
<feature type="transmembrane region" description="Helical" evidence="14">
    <location>
        <begin position="404"/>
        <end position="424"/>
    </location>
</feature>
<keyword evidence="7 14" id="KW-1133">Transmembrane helix</keyword>
<organism evidence="17 18">
    <name type="scientific">Coemansia aciculifera</name>
    <dbReference type="NCBI Taxonomy" id="417176"/>
    <lineage>
        <taxon>Eukaryota</taxon>
        <taxon>Fungi</taxon>
        <taxon>Fungi incertae sedis</taxon>
        <taxon>Zoopagomycota</taxon>
        <taxon>Kickxellomycotina</taxon>
        <taxon>Kickxellomycetes</taxon>
        <taxon>Kickxellales</taxon>
        <taxon>Kickxellaceae</taxon>
        <taxon>Coemansia</taxon>
    </lineage>
</organism>
<keyword evidence="18" id="KW-1185">Reference proteome</keyword>
<accession>A0A9W8IM00</accession>
<evidence type="ECO:0000256" key="1">
    <source>
        <dbReference type="ARBA" id="ARBA00004123"/>
    </source>
</evidence>
<evidence type="ECO:0000256" key="13">
    <source>
        <dbReference type="SAM" id="MobiDB-lite"/>
    </source>
</evidence>
<dbReference type="InterPro" id="IPR007125">
    <property type="entry name" value="H2A/H2B/H3"/>
</dbReference>
<evidence type="ECO:0000313" key="17">
    <source>
        <dbReference type="EMBL" id="KAJ2860995.1"/>
    </source>
</evidence>
<evidence type="ECO:0000313" key="18">
    <source>
        <dbReference type="Proteomes" id="UP001140074"/>
    </source>
</evidence>
<evidence type="ECO:0000256" key="11">
    <source>
        <dbReference type="ARBA" id="ARBA00023269"/>
    </source>
</evidence>
<dbReference type="GO" id="GO:0000786">
    <property type="term" value="C:nucleosome"/>
    <property type="evidence" value="ECO:0007669"/>
    <property type="project" value="UniProtKB-KW"/>
</dbReference>
<dbReference type="PANTHER" id="PTHR16950">
    <property type="entry name" value="ZINC TRANSPORTER SLC39A7 HISTIDINE-RICH MEMBRANE PROTEIN KE4"/>
    <property type="match status" value="1"/>
</dbReference>
<dbReference type="FunFam" id="1.10.20.10:FF:000021">
    <property type="entry name" value="Histone H2A"/>
    <property type="match status" value="1"/>
</dbReference>
<dbReference type="SUPFAM" id="SSF47113">
    <property type="entry name" value="Histone-fold"/>
    <property type="match status" value="1"/>
</dbReference>
<dbReference type="InterPro" id="IPR003689">
    <property type="entry name" value="ZIP"/>
</dbReference>
<dbReference type="GO" id="GO:0016020">
    <property type="term" value="C:membrane"/>
    <property type="evidence" value="ECO:0007669"/>
    <property type="project" value="UniProtKB-SubCell"/>
</dbReference>
<protein>
    <recommendedName>
        <fullName evidence="12">Histone H2A.Z</fullName>
    </recommendedName>
</protein>
<name>A0A9W8IM00_9FUNG</name>
<evidence type="ECO:0000256" key="10">
    <source>
        <dbReference type="ARBA" id="ARBA00023242"/>
    </source>
</evidence>
<evidence type="ECO:0000259" key="15">
    <source>
        <dbReference type="Pfam" id="PF00125"/>
    </source>
</evidence>
<reference evidence="17" key="1">
    <citation type="submission" date="2022-07" db="EMBL/GenBank/DDBJ databases">
        <title>Phylogenomic reconstructions and comparative analyses of Kickxellomycotina fungi.</title>
        <authorList>
            <person name="Reynolds N.K."/>
            <person name="Stajich J.E."/>
            <person name="Barry K."/>
            <person name="Grigoriev I.V."/>
            <person name="Crous P."/>
            <person name="Smith M.E."/>
        </authorList>
    </citation>
    <scope>NUCLEOTIDE SEQUENCE</scope>
    <source>
        <strain evidence="17">RSA 476</strain>
    </source>
</reference>
<feature type="transmembrane region" description="Helical" evidence="14">
    <location>
        <begin position="487"/>
        <end position="503"/>
    </location>
</feature>
<keyword evidence="8" id="KW-0238">DNA-binding</keyword>
<dbReference type="GO" id="GO:0046982">
    <property type="term" value="F:protein heterodimerization activity"/>
    <property type="evidence" value="ECO:0007669"/>
    <property type="project" value="InterPro"/>
</dbReference>
<evidence type="ECO:0000256" key="4">
    <source>
        <dbReference type="ARBA" id="ARBA00010691"/>
    </source>
</evidence>
<feature type="transmembrane region" description="Helical" evidence="14">
    <location>
        <begin position="789"/>
        <end position="812"/>
    </location>
</feature>
<dbReference type="InterPro" id="IPR032458">
    <property type="entry name" value="Histone_H2A_CS"/>
</dbReference>
<keyword evidence="10" id="KW-0539">Nucleus</keyword>
<dbReference type="GO" id="GO:0000791">
    <property type="term" value="C:euchromatin"/>
    <property type="evidence" value="ECO:0007669"/>
    <property type="project" value="UniProtKB-ARBA"/>
</dbReference>
<dbReference type="SMART" id="SM00414">
    <property type="entry name" value="H2A"/>
    <property type="match status" value="1"/>
</dbReference>
<dbReference type="Pfam" id="PF02535">
    <property type="entry name" value="Zip"/>
    <property type="match status" value="1"/>
</dbReference>
<dbReference type="PRINTS" id="PR00620">
    <property type="entry name" value="HISTONEH2A"/>
</dbReference>
<feature type="transmembrane region" description="Helical" evidence="14">
    <location>
        <begin position="623"/>
        <end position="642"/>
    </location>
</feature>
<dbReference type="GO" id="GO:0030527">
    <property type="term" value="F:structural constituent of chromatin"/>
    <property type="evidence" value="ECO:0007669"/>
    <property type="project" value="InterPro"/>
</dbReference>
<feature type="compositionally biased region" description="Basic residues" evidence="13">
    <location>
        <begin position="516"/>
        <end position="536"/>
    </location>
</feature>
<dbReference type="GO" id="GO:0003677">
    <property type="term" value="F:DNA binding"/>
    <property type="evidence" value="ECO:0007669"/>
    <property type="project" value="UniProtKB-KW"/>
</dbReference>